<organism evidence="1 2">
    <name type="scientific">Bacillus cereus (strain B4264)</name>
    <dbReference type="NCBI Taxonomy" id="405532"/>
    <lineage>
        <taxon>Bacteria</taxon>
        <taxon>Bacillati</taxon>
        <taxon>Bacillota</taxon>
        <taxon>Bacilli</taxon>
        <taxon>Bacillales</taxon>
        <taxon>Bacillaceae</taxon>
        <taxon>Bacillus</taxon>
        <taxon>Bacillus cereus group</taxon>
    </lineage>
</organism>
<dbReference type="Proteomes" id="UP000007096">
    <property type="component" value="Chromosome"/>
</dbReference>
<evidence type="ECO:0000313" key="2">
    <source>
        <dbReference type="Proteomes" id="UP000007096"/>
    </source>
</evidence>
<accession>B7HF64</accession>
<dbReference type="KEGG" id="bcb:BCB4264_A4659"/>
<proteinExistence type="predicted"/>
<gene>
    <name evidence="1" type="ordered locus">BCB4264_A4659</name>
</gene>
<protein>
    <submittedName>
        <fullName evidence="1">Uncharacterized protein</fullName>
    </submittedName>
</protein>
<dbReference type="EMBL" id="CP001176">
    <property type="protein sequence ID" value="ACK63211.1"/>
    <property type="molecule type" value="Genomic_DNA"/>
</dbReference>
<sequence>MWKYWKGSEGNGVSITIVLLWEEVKEEEKRKFIFFDLH</sequence>
<evidence type="ECO:0000313" key="1">
    <source>
        <dbReference type="EMBL" id="ACK63211.1"/>
    </source>
</evidence>
<dbReference type="AlphaFoldDB" id="B7HF64"/>
<dbReference type="HOGENOM" id="CLU_215196_0_0_9"/>
<reference evidence="1 2" key="1">
    <citation type="submission" date="2008-10" db="EMBL/GenBank/DDBJ databases">
        <title>Genome sequence of Bacillus cereus B4264.</title>
        <authorList>
            <person name="Dodson R.J."/>
            <person name="Durkin A.S."/>
            <person name="Rosovitz M.J."/>
            <person name="Rasko D.A."/>
            <person name="Hoffmaster A."/>
            <person name="Ravel J."/>
            <person name="Sutton G."/>
        </authorList>
    </citation>
    <scope>NUCLEOTIDE SEQUENCE [LARGE SCALE GENOMIC DNA]</scope>
    <source>
        <strain evidence="1 2">B4264</strain>
    </source>
</reference>
<name>B7HF64_BACC4</name>